<evidence type="ECO:0000313" key="11">
    <source>
        <dbReference type="Proteomes" id="UP000237105"/>
    </source>
</evidence>
<reference evidence="11" key="1">
    <citation type="submission" date="2016-06" db="EMBL/GenBank/DDBJ databases">
        <title>Parallel loss of symbiosis genes in relatives of nitrogen-fixing non-legume Parasponia.</title>
        <authorList>
            <person name="Van Velzen R."/>
            <person name="Holmer R."/>
            <person name="Bu F."/>
            <person name="Rutten L."/>
            <person name="Van Zeijl A."/>
            <person name="Liu W."/>
            <person name="Santuari L."/>
            <person name="Cao Q."/>
            <person name="Sharma T."/>
            <person name="Shen D."/>
            <person name="Roswanjaya Y."/>
            <person name="Wardhani T."/>
            <person name="Kalhor M.S."/>
            <person name="Jansen J."/>
            <person name="Van den Hoogen J."/>
            <person name="Gungor B."/>
            <person name="Hartog M."/>
            <person name="Hontelez J."/>
            <person name="Verver J."/>
            <person name="Yang W.-C."/>
            <person name="Schijlen E."/>
            <person name="Repin R."/>
            <person name="Schilthuizen M."/>
            <person name="Schranz E."/>
            <person name="Heidstra R."/>
            <person name="Miyata K."/>
            <person name="Fedorova E."/>
            <person name="Kohlen W."/>
            <person name="Bisseling T."/>
            <person name="Smit S."/>
            <person name="Geurts R."/>
        </authorList>
    </citation>
    <scope>NUCLEOTIDE SEQUENCE [LARGE SCALE GENOMIC DNA]</scope>
    <source>
        <strain evidence="11">cv. WU1-14</strain>
    </source>
</reference>
<name>A0A2P5ASP0_PARAD</name>
<evidence type="ECO:0000256" key="5">
    <source>
        <dbReference type="ARBA" id="ARBA00022801"/>
    </source>
</evidence>
<evidence type="ECO:0000313" key="10">
    <source>
        <dbReference type="EMBL" id="PON39557.1"/>
    </source>
</evidence>
<dbReference type="SUPFAM" id="SSF52743">
    <property type="entry name" value="Subtilisin-like"/>
    <property type="match status" value="1"/>
</dbReference>
<dbReference type="PROSITE" id="PS51892">
    <property type="entry name" value="SUBTILASE"/>
    <property type="match status" value="1"/>
</dbReference>
<evidence type="ECO:0000256" key="2">
    <source>
        <dbReference type="ARBA" id="ARBA00011073"/>
    </source>
</evidence>
<feature type="domain" description="Subtilisin-like protease fibronectin type-III" evidence="9">
    <location>
        <begin position="150"/>
        <end position="202"/>
    </location>
</feature>
<evidence type="ECO:0000256" key="6">
    <source>
        <dbReference type="ARBA" id="ARBA00022825"/>
    </source>
</evidence>
<comment type="similarity">
    <text evidence="2 7">Belongs to the peptidase S8 family.</text>
</comment>
<comment type="caution">
    <text evidence="7">Lacks conserved residue(s) required for the propagation of feature annotation.</text>
</comment>
<evidence type="ECO:0000256" key="4">
    <source>
        <dbReference type="ARBA" id="ARBA00022729"/>
    </source>
</evidence>
<evidence type="ECO:0000256" key="3">
    <source>
        <dbReference type="ARBA" id="ARBA00022670"/>
    </source>
</evidence>
<dbReference type="Proteomes" id="UP000237105">
    <property type="component" value="Unassembled WGS sequence"/>
</dbReference>
<dbReference type="InterPro" id="IPR023828">
    <property type="entry name" value="Peptidase_S8_Ser-AS"/>
</dbReference>
<dbReference type="GO" id="GO:0004252">
    <property type="term" value="F:serine-type endopeptidase activity"/>
    <property type="evidence" value="ECO:0007669"/>
    <property type="project" value="InterPro"/>
</dbReference>
<evidence type="ECO:0000256" key="7">
    <source>
        <dbReference type="PROSITE-ProRule" id="PRU01240"/>
    </source>
</evidence>
<dbReference type="InterPro" id="IPR036852">
    <property type="entry name" value="Peptidase_S8/S53_dom_sf"/>
</dbReference>
<dbReference type="OrthoDB" id="206201at2759"/>
<dbReference type="Pfam" id="PF00082">
    <property type="entry name" value="Peptidase_S8"/>
    <property type="match status" value="1"/>
</dbReference>
<dbReference type="STRING" id="3476.A0A2P5ASP0"/>
<dbReference type="Gene3D" id="2.60.40.2310">
    <property type="match status" value="1"/>
</dbReference>
<accession>A0A2P5ASP0</accession>
<proteinExistence type="inferred from homology"/>
<keyword evidence="3" id="KW-0645">Protease</keyword>
<keyword evidence="11" id="KW-1185">Reference proteome</keyword>
<keyword evidence="6" id="KW-0720">Serine protease</keyword>
<dbReference type="InterPro" id="IPR000209">
    <property type="entry name" value="Peptidase_S8/S53_dom"/>
</dbReference>
<dbReference type="Pfam" id="PF17766">
    <property type="entry name" value="fn3_6"/>
    <property type="match status" value="1"/>
</dbReference>
<feature type="domain" description="Peptidase S8/S53" evidence="8">
    <location>
        <begin position="23"/>
        <end position="78"/>
    </location>
</feature>
<keyword evidence="4" id="KW-0732">Signal</keyword>
<dbReference type="InterPro" id="IPR041469">
    <property type="entry name" value="Subtilisin-like_FN3"/>
</dbReference>
<dbReference type="GO" id="GO:0006508">
    <property type="term" value="P:proteolysis"/>
    <property type="evidence" value="ECO:0007669"/>
    <property type="project" value="UniProtKB-KW"/>
</dbReference>
<dbReference type="PANTHER" id="PTHR10795">
    <property type="entry name" value="PROPROTEIN CONVERTASE SUBTILISIN/KEXIN"/>
    <property type="match status" value="1"/>
</dbReference>
<gene>
    <name evidence="10" type="ORF">PanWU01x14_303920</name>
</gene>
<evidence type="ECO:0000256" key="1">
    <source>
        <dbReference type="ARBA" id="ARBA00004613"/>
    </source>
</evidence>
<protein>
    <submittedName>
        <fullName evidence="10">Peptidase S8, subtilisin-related</fullName>
    </submittedName>
</protein>
<dbReference type="InterPro" id="IPR045051">
    <property type="entry name" value="SBT"/>
</dbReference>
<sequence length="202" mass="21642">MAPGSLVLAADPPPKEARVAFNDDHRKRNSAFVSGTSFACPRVAAVAALLKSVHPGWSPAAIKCAIMTTADISGNTINPIQDGANNRRQFASPLAMGEGSTNPNQAFYPGLVYDITPQDYVNLLCSSGYDRGQIFAITKSNYNGSDPPSDLNYPSFISTYNNTTSVEKFQRTITNVVEAVSTYKVTVVACRGTIVDVSRNTL</sequence>
<comment type="subcellular location">
    <subcellularLocation>
        <location evidence="1">Secreted</location>
    </subcellularLocation>
</comment>
<evidence type="ECO:0000259" key="8">
    <source>
        <dbReference type="Pfam" id="PF00082"/>
    </source>
</evidence>
<evidence type="ECO:0000259" key="9">
    <source>
        <dbReference type="Pfam" id="PF17766"/>
    </source>
</evidence>
<dbReference type="Gene3D" id="3.40.50.200">
    <property type="entry name" value="Peptidase S8/S53 domain"/>
    <property type="match status" value="1"/>
</dbReference>
<comment type="caution">
    <text evidence="10">The sequence shown here is derived from an EMBL/GenBank/DDBJ whole genome shotgun (WGS) entry which is preliminary data.</text>
</comment>
<dbReference type="EMBL" id="JXTB01000462">
    <property type="protein sequence ID" value="PON39557.1"/>
    <property type="molecule type" value="Genomic_DNA"/>
</dbReference>
<organism evidence="10 11">
    <name type="scientific">Parasponia andersonii</name>
    <name type="common">Sponia andersonii</name>
    <dbReference type="NCBI Taxonomy" id="3476"/>
    <lineage>
        <taxon>Eukaryota</taxon>
        <taxon>Viridiplantae</taxon>
        <taxon>Streptophyta</taxon>
        <taxon>Embryophyta</taxon>
        <taxon>Tracheophyta</taxon>
        <taxon>Spermatophyta</taxon>
        <taxon>Magnoliopsida</taxon>
        <taxon>eudicotyledons</taxon>
        <taxon>Gunneridae</taxon>
        <taxon>Pentapetalae</taxon>
        <taxon>rosids</taxon>
        <taxon>fabids</taxon>
        <taxon>Rosales</taxon>
        <taxon>Cannabaceae</taxon>
        <taxon>Parasponia</taxon>
    </lineage>
</organism>
<dbReference type="PROSITE" id="PS00138">
    <property type="entry name" value="SUBTILASE_SER"/>
    <property type="match status" value="1"/>
</dbReference>
<keyword evidence="5" id="KW-0378">Hydrolase</keyword>
<dbReference type="AlphaFoldDB" id="A0A2P5ASP0"/>
<dbReference type="GO" id="GO:0005576">
    <property type="term" value="C:extracellular region"/>
    <property type="evidence" value="ECO:0007669"/>
    <property type="project" value="UniProtKB-SubCell"/>
</dbReference>